<protein>
    <recommendedName>
        <fullName evidence="4">ATPase</fullName>
    </recommendedName>
</protein>
<comment type="caution">
    <text evidence="2">The sequence shown here is derived from an EMBL/GenBank/DDBJ whole genome shotgun (WGS) entry which is preliminary data.</text>
</comment>
<keyword evidence="3" id="KW-1185">Reference proteome</keyword>
<sequence>MDTIDLDNLTGTESLEELEAALDALEDEDNVEPQELNEQTTRTEEKGEQTAPPAAEEQEQEQVIPDDHQDDTQGSDKVILSKDGKHQIPYDVLEAERAQRQALAAENAQLKTEVVERERLQALLDKHGINPDTDPDALDVEEIGQLAQDYPEIGKVLTGIAQRLNKLAQPVPQQPVQSPTATVPNDVQTALQAVPELATWMENDPDRATFAVTVDERLKADPTWKEKPLTERFAEVAKRTKAAFGDPVEQQAPPAEKPAPQQKVEEHDHIPQSPSDLGQSVQHESTLEKYGAMSQEQLMAEMSNMSAAQIEALLAEHDL</sequence>
<feature type="region of interest" description="Disordered" evidence="1">
    <location>
        <begin position="240"/>
        <end position="294"/>
    </location>
</feature>
<accession>A0ABU9J6C4</accession>
<name>A0ABU9J6C4_AEREN</name>
<reference evidence="2 3" key="1">
    <citation type="submission" date="2024-01" db="EMBL/GenBank/DDBJ databases">
        <title>Horizontal gene transfer in Aeromonas trota.</title>
        <authorList>
            <person name="Otero Olarra J.E."/>
            <person name="Perez Valdespino A."/>
        </authorList>
    </citation>
    <scope>NUCLEOTIDE SEQUENCE [LARGE SCALE GENOMIC DNA]</scope>
    <source>
        <strain evidence="2 3">9.1</strain>
    </source>
</reference>
<evidence type="ECO:0000256" key="1">
    <source>
        <dbReference type="SAM" id="MobiDB-lite"/>
    </source>
</evidence>
<feature type="compositionally biased region" description="Low complexity" evidence="1">
    <location>
        <begin position="247"/>
        <end position="262"/>
    </location>
</feature>
<gene>
    <name evidence="2" type="ORF">V1482_01770</name>
</gene>
<dbReference type="RefSeq" id="WP_342016549.1">
    <property type="nucleotide sequence ID" value="NZ_JAVTII010000001.1"/>
</dbReference>
<dbReference type="EMBL" id="JAZDDP010000001">
    <property type="protein sequence ID" value="MEL3918136.1"/>
    <property type="molecule type" value="Genomic_DNA"/>
</dbReference>
<feature type="compositionally biased region" description="Polar residues" evidence="1">
    <location>
        <begin position="272"/>
        <end position="284"/>
    </location>
</feature>
<proteinExistence type="predicted"/>
<feature type="region of interest" description="Disordered" evidence="1">
    <location>
        <begin position="25"/>
        <end position="85"/>
    </location>
</feature>
<evidence type="ECO:0000313" key="2">
    <source>
        <dbReference type="EMBL" id="MEL3918136.1"/>
    </source>
</evidence>
<dbReference type="Proteomes" id="UP001491613">
    <property type="component" value="Unassembled WGS sequence"/>
</dbReference>
<evidence type="ECO:0000313" key="3">
    <source>
        <dbReference type="Proteomes" id="UP001491613"/>
    </source>
</evidence>
<evidence type="ECO:0008006" key="4">
    <source>
        <dbReference type="Google" id="ProtNLM"/>
    </source>
</evidence>
<organism evidence="2 3">
    <name type="scientific">Aeromonas enteropelogenes</name>
    <name type="common">Aeromonas trota</name>
    <dbReference type="NCBI Taxonomy" id="29489"/>
    <lineage>
        <taxon>Bacteria</taxon>
        <taxon>Pseudomonadati</taxon>
        <taxon>Pseudomonadota</taxon>
        <taxon>Gammaproteobacteria</taxon>
        <taxon>Aeromonadales</taxon>
        <taxon>Aeromonadaceae</taxon>
        <taxon>Aeromonas</taxon>
    </lineage>
</organism>